<protein>
    <submittedName>
        <fullName evidence="1">Uncharacterized protein</fullName>
    </submittedName>
</protein>
<evidence type="ECO:0000313" key="1">
    <source>
        <dbReference type="EMBL" id="NZA39869.1"/>
    </source>
</evidence>
<dbReference type="AlphaFoldDB" id="A0A853JU52"/>
<proteinExistence type="predicted"/>
<dbReference type="Proteomes" id="UP000586254">
    <property type="component" value="Unassembled WGS sequence"/>
</dbReference>
<name>A0A853JU52_9FIRM</name>
<dbReference type="EMBL" id="JACCKS010000027">
    <property type="protein sequence ID" value="NZA39869.1"/>
    <property type="molecule type" value="Genomic_DNA"/>
</dbReference>
<gene>
    <name evidence="1" type="ORF">H0N91_17470</name>
</gene>
<comment type="caution">
    <text evidence="1">The sequence shown here is derived from an EMBL/GenBank/DDBJ whole genome shotgun (WGS) entry which is preliminary data.</text>
</comment>
<organism evidence="1 2">
    <name type="scientific">Eubacterium callanderi</name>
    <dbReference type="NCBI Taxonomy" id="53442"/>
    <lineage>
        <taxon>Bacteria</taxon>
        <taxon>Bacillati</taxon>
        <taxon>Bacillota</taxon>
        <taxon>Clostridia</taxon>
        <taxon>Eubacteriales</taxon>
        <taxon>Eubacteriaceae</taxon>
        <taxon>Eubacterium</taxon>
    </lineage>
</organism>
<evidence type="ECO:0000313" key="2">
    <source>
        <dbReference type="Proteomes" id="UP000586254"/>
    </source>
</evidence>
<reference evidence="1 2" key="1">
    <citation type="submission" date="2020-07" db="EMBL/GenBank/DDBJ databases">
        <title>Organ Donor 1.</title>
        <authorList>
            <person name="Marsh A.J."/>
            <person name="Azcarate-Peril M.A."/>
        </authorList>
    </citation>
    <scope>NUCLEOTIDE SEQUENCE [LARGE SCALE GENOMIC DNA]</scope>
    <source>
        <strain evidence="1 2">AMC0717</strain>
    </source>
</reference>
<sequence length="127" mass="14682">MFYLRIEDGSFGFAVDGVHVITKTDIPITDEEYAEFFRRQGVGECFRLKKERPESGGLFDYIEPFEMEQPEHTTTPFEELEQENQQLKLALAEAIEKQETDKIEQQLAQAEMFETILQMLEPQGGGE</sequence>
<dbReference type="RefSeq" id="WP_180494099.1">
    <property type="nucleotide sequence ID" value="NZ_JACCKS010000027.1"/>
</dbReference>
<accession>A0A853JU52</accession>